<evidence type="ECO:0000313" key="3">
    <source>
        <dbReference type="EMBL" id="ABJ81335.1"/>
    </source>
</evidence>
<sequence>MYFGRVVGSVWATIKSPQMVGQRMLVVQPLTPELKNTGKPLICTDSIGAGAGELVYWVRGKEASFPFSPQEPPIDTTVVGIVDEVHVKRPVQVLAPAPAPARKNSRKNGPC</sequence>
<dbReference type="PANTHER" id="PTHR36539:SF1">
    <property type="entry name" value="BACTERIAL MICROCOMPARTMENT SHELL VERTEX PROTEIN EUTN"/>
    <property type="match status" value="1"/>
</dbReference>
<name>Q02C81_SOLUE</name>
<dbReference type="GO" id="GO:0031469">
    <property type="term" value="C:bacterial microcompartment"/>
    <property type="evidence" value="ECO:0007669"/>
    <property type="project" value="UniProtKB-SubCell"/>
</dbReference>
<dbReference type="SUPFAM" id="SSF159133">
    <property type="entry name" value="EutN/CcmL-like"/>
    <property type="match status" value="1"/>
</dbReference>
<evidence type="ECO:0000256" key="2">
    <source>
        <dbReference type="ARBA" id="ARBA00024446"/>
    </source>
</evidence>
<dbReference type="PANTHER" id="PTHR36539">
    <property type="entry name" value="ETHANOLAMINE UTILIZATION PROTEIN EUTN"/>
    <property type="match status" value="1"/>
</dbReference>
<dbReference type="KEGG" id="sus:Acid_0323"/>
<dbReference type="PROSITE" id="PS51932">
    <property type="entry name" value="BMV"/>
    <property type="match status" value="1"/>
</dbReference>
<dbReference type="HOGENOM" id="CLU_148498_2_2_0"/>
<dbReference type="CDD" id="cd01614">
    <property type="entry name" value="EutN_CcmL"/>
    <property type="match status" value="1"/>
</dbReference>
<comment type="subcellular location">
    <subcellularLocation>
        <location evidence="1">Bacterial microcompartment</location>
    </subcellularLocation>
</comment>
<gene>
    <name evidence="3" type="ordered locus">Acid_0323</name>
</gene>
<dbReference type="InterPro" id="IPR036677">
    <property type="entry name" value="EutN_CcmL_sf"/>
</dbReference>
<organism evidence="3">
    <name type="scientific">Solibacter usitatus (strain Ellin6076)</name>
    <dbReference type="NCBI Taxonomy" id="234267"/>
    <lineage>
        <taxon>Bacteria</taxon>
        <taxon>Pseudomonadati</taxon>
        <taxon>Acidobacteriota</taxon>
        <taxon>Terriglobia</taxon>
        <taxon>Bryobacterales</taxon>
        <taxon>Solibacteraceae</taxon>
        <taxon>Candidatus Solibacter</taxon>
    </lineage>
</organism>
<dbReference type="Pfam" id="PF03319">
    <property type="entry name" value="EutN_CcmL"/>
    <property type="match status" value="1"/>
</dbReference>
<dbReference type="InParanoid" id="Q02C81"/>
<dbReference type="InterPro" id="IPR004992">
    <property type="entry name" value="EutN_CcmL"/>
</dbReference>
<accession>Q02C81</accession>
<dbReference type="EMBL" id="CP000473">
    <property type="protein sequence ID" value="ABJ81335.1"/>
    <property type="molecule type" value="Genomic_DNA"/>
</dbReference>
<dbReference type="Gene3D" id="2.40.50.220">
    <property type="entry name" value="EutN/Ccml"/>
    <property type="match status" value="1"/>
</dbReference>
<dbReference type="eggNOG" id="COG4576">
    <property type="taxonomic scope" value="Bacteria"/>
</dbReference>
<dbReference type="AlphaFoldDB" id="Q02C81"/>
<keyword evidence="2" id="KW-1283">Bacterial microcompartment</keyword>
<dbReference type="OrthoDB" id="196195at2"/>
<evidence type="ECO:0000256" key="1">
    <source>
        <dbReference type="ARBA" id="ARBA00024322"/>
    </source>
</evidence>
<protein>
    <submittedName>
        <fullName evidence="3">Ethanolamine utilization protein EutN/carboxysome structural protein Ccml</fullName>
    </submittedName>
</protein>
<reference evidence="3" key="1">
    <citation type="submission" date="2006-10" db="EMBL/GenBank/DDBJ databases">
        <title>Complete sequence of Solibacter usitatus Ellin6076.</title>
        <authorList>
            <consortium name="US DOE Joint Genome Institute"/>
            <person name="Copeland A."/>
            <person name="Lucas S."/>
            <person name="Lapidus A."/>
            <person name="Barry K."/>
            <person name="Detter J.C."/>
            <person name="Glavina del Rio T."/>
            <person name="Hammon N."/>
            <person name="Israni S."/>
            <person name="Dalin E."/>
            <person name="Tice H."/>
            <person name="Pitluck S."/>
            <person name="Thompson L.S."/>
            <person name="Brettin T."/>
            <person name="Bruce D."/>
            <person name="Han C."/>
            <person name="Tapia R."/>
            <person name="Gilna P."/>
            <person name="Schmutz J."/>
            <person name="Larimer F."/>
            <person name="Land M."/>
            <person name="Hauser L."/>
            <person name="Kyrpides N."/>
            <person name="Mikhailova N."/>
            <person name="Janssen P.H."/>
            <person name="Kuske C.R."/>
            <person name="Richardson P."/>
        </authorList>
    </citation>
    <scope>NUCLEOTIDE SEQUENCE</scope>
    <source>
        <strain evidence="3">Ellin6076</strain>
    </source>
</reference>
<dbReference type="STRING" id="234267.Acid_0323"/>
<proteinExistence type="predicted"/>